<reference evidence="2" key="1">
    <citation type="submission" date="2023-06" db="EMBL/GenBank/DDBJ databases">
        <title>Genome-scale phylogeny and comparative genomics of the fungal order Sordariales.</title>
        <authorList>
            <consortium name="Lawrence Berkeley National Laboratory"/>
            <person name="Hensen N."/>
            <person name="Bonometti L."/>
            <person name="Westerberg I."/>
            <person name="Brannstrom I.O."/>
            <person name="Guillou S."/>
            <person name="Cros-Aarteil S."/>
            <person name="Calhoun S."/>
            <person name="Haridas S."/>
            <person name="Kuo A."/>
            <person name="Mondo S."/>
            <person name="Pangilinan J."/>
            <person name="Riley R."/>
            <person name="Labutti K."/>
            <person name="Andreopoulos B."/>
            <person name="Lipzen A."/>
            <person name="Chen C."/>
            <person name="Yanf M."/>
            <person name="Daum C."/>
            <person name="Ng V."/>
            <person name="Clum A."/>
            <person name="Steindorff A."/>
            <person name="Ohm R."/>
            <person name="Martin F."/>
            <person name="Silar P."/>
            <person name="Natvig D."/>
            <person name="Lalanne C."/>
            <person name="Gautier V."/>
            <person name="Ament-Velasquez S.L."/>
            <person name="Kruys A."/>
            <person name="Hutchinson M.I."/>
            <person name="Powell A.J."/>
            <person name="Barry K."/>
            <person name="Miller A.N."/>
            <person name="Grigoriev I.V."/>
            <person name="Debuchy R."/>
            <person name="Gladieux P."/>
            <person name="Thoren M.H."/>
            <person name="Johannesson H."/>
        </authorList>
    </citation>
    <scope>NUCLEOTIDE SEQUENCE</scope>
    <source>
        <strain evidence="2">CBS 606.72</strain>
    </source>
</reference>
<feature type="compositionally biased region" description="Low complexity" evidence="1">
    <location>
        <begin position="355"/>
        <end position="367"/>
    </location>
</feature>
<dbReference type="EMBL" id="JAULSU010000006">
    <property type="protein sequence ID" value="KAK0614290.1"/>
    <property type="molecule type" value="Genomic_DNA"/>
</dbReference>
<comment type="caution">
    <text evidence="2">The sequence shown here is derived from an EMBL/GenBank/DDBJ whole genome shotgun (WGS) entry which is preliminary data.</text>
</comment>
<feature type="compositionally biased region" description="Low complexity" evidence="1">
    <location>
        <begin position="411"/>
        <end position="421"/>
    </location>
</feature>
<feature type="compositionally biased region" description="Low complexity" evidence="1">
    <location>
        <begin position="508"/>
        <end position="533"/>
    </location>
</feature>
<organism evidence="2 3">
    <name type="scientific">Immersiella caudata</name>
    <dbReference type="NCBI Taxonomy" id="314043"/>
    <lineage>
        <taxon>Eukaryota</taxon>
        <taxon>Fungi</taxon>
        <taxon>Dikarya</taxon>
        <taxon>Ascomycota</taxon>
        <taxon>Pezizomycotina</taxon>
        <taxon>Sordariomycetes</taxon>
        <taxon>Sordariomycetidae</taxon>
        <taxon>Sordariales</taxon>
        <taxon>Lasiosphaeriaceae</taxon>
        <taxon>Immersiella</taxon>
    </lineage>
</organism>
<accession>A0AA39WF68</accession>
<sequence length="643" mass="71517">MEERKKKIEGLEAWDGFEVAQHFAEIIFGRLDKLMEDSIPRIFSEVFLAEATEARLRGSPIVDRSEEDLMNLVERGIRSCFNSGFTRDDEDWDPDLNDFEYLPDWPEYICDEEWCARLLDTKGPVPVNERRQRRRDKQEAKRLVRKAIRRQHEIAQRVGSQLDDLVGSTSSRRPRPKVPGYILRDYAVGPDSVGTIMPKDPNSVVTIMPENEMPWPPFQMIEKEDGPQDMMSGAIGGTSITWERPVSVKEYPILPQSDQAAVDHLKDPDPDMTKARACADLDNARVYYLRRQPAPPSPPDDTLRQRYPSNTLPPRLAPGRTPLPDYRHKLLGSDADAVIGLTDNDADGEPEGHASIIINNPDSSSSNEEGADSEEAANTLVDMVLQALPEPSTDKTFPTGGSPPPSPPTSPSGTKPAPSGKNAADQMEGVELTGVNTVELSMGSDGGPKYVSLHELEINKPDSEQRSPDGLVPCFWCKAMMLESDNFHHVETCSHRIAEASGQPPADQNNQPESQQQNEQQDQQRTKQQGQQQSDPKGISKTTQKVQSDIDLIIRRLERCRDDLQRPGVGANDLHACAGTIGMALFALTQLKLQVQDIVGVATDKGMDKVRVVREIQDGCIGDIDLMSAQLRELEEKWGLQGH</sequence>
<feature type="region of interest" description="Disordered" evidence="1">
    <location>
        <begin position="390"/>
        <end position="425"/>
    </location>
</feature>
<feature type="compositionally biased region" description="Pro residues" evidence="1">
    <location>
        <begin position="401"/>
        <end position="410"/>
    </location>
</feature>
<feature type="region of interest" description="Disordered" evidence="1">
    <location>
        <begin position="500"/>
        <end position="545"/>
    </location>
</feature>
<dbReference type="AlphaFoldDB" id="A0AA39WF68"/>
<keyword evidence="3" id="KW-1185">Reference proteome</keyword>
<protein>
    <submittedName>
        <fullName evidence="2">Uncharacterized protein</fullName>
    </submittedName>
</protein>
<evidence type="ECO:0000313" key="2">
    <source>
        <dbReference type="EMBL" id="KAK0614290.1"/>
    </source>
</evidence>
<feature type="region of interest" description="Disordered" evidence="1">
    <location>
        <begin position="290"/>
        <end position="328"/>
    </location>
</feature>
<name>A0AA39WF68_9PEZI</name>
<feature type="region of interest" description="Disordered" evidence="1">
    <location>
        <begin position="340"/>
        <end position="374"/>
    </location>
</feature>
<dbReference type="Proteomes" id="UP001175000">
    <property type="component" value="Unassembled WGS sequence"/>
</dbReference>
<proteinExistence type="predicted"/>
<evidence type="ECO:0000256" key="1">
    <source>
        <dbReference type="SAM" id="MobiDB-lite"/>
    </source>
</evidence>
<gene>
    <name evidence="2" type="ORF">B0T14DRAFT_570242</name>
</gene>
<evidence type="ECO:0000313" key="3">
    <source>
        <dbReference type="Proteomes" id="UP001175000"/>
    </source>
</evidence>